<feature type="region of interest" description="Disordered" evidence="1">
    <location>
        <begin position="143"/>
        <end position="167"/>
    </location>
</feature>
<dbReference type="EMBL" id="JAVHNR010000001">
    <property type="protein sequence ID" value="KAK6356171.1"/>
    <property type="molecule type" value="Genomic_DNA"/>
</dbReference>
<accession>A0AAN8N4G4</accession>
<organism evidence="2 3">
    <name type="scientific">Orbilia javanica</name>
    <dbReference type="NCBI Taxonomy" id="47235"/>
    <lineage>
        <taxon>Eukaryota</taxon>
        <taxon>Fungi</taxon>
        <taxon>Dikarya</taxon>
        <taxon>Ascomycota</taxon>
        <taxon>Pezizomycotina</taxon>
        <taxon>Orbiliomycetes</taxon>
        <taxon>Orbiliales</taxon>
        <taxon>Orbiliaceae</taxon>
        <taxon>Orbilia</taxon>
    </lineage>
</organism>
<keyword evidence="3" id="KW-1185">Reference proteome</keyword>
<reference evidence="2 3" key="1">
    <citation type="submission" date="2019-10" db="EMBL/GenBank/DDBJ databases">
        <authorList>
            <person name="Palmer J.M."/>
        </authorList>
    </citation>
    <scope>NUCLEOTIDE SEQUENCE [LARGE SCALE GENOMIC DNA]</scope>
    <source>
        <strain evidence="2 3">TWF718</strain>
    </source>
</reference>
<dbReference type="AlphaFoldDB" id="A0AAN8N4G4"/>
<dbReference type="Proteomes" id="UP001313282">
    <property type="component" value="Unassembled WGS sequence"/>
</dbReference>
<evidence type="ECO:0000313" key="2">
    <source>
        <dbReference type="EMBL" id="KAK6356171.1"/>
    </source>
</evidence>
<protein>
    <submittedName>
        <fullName evidence="2">Uncharacterized protein</fullName>
    </submittedName>
</protein>
<proteinExistence type="predicted"/>
<feature type="region of interest" description="Disordered" evidence="1">
    <location>
        <begin position="12"/>
        <end position="80"/>
    </location>
</feature>
<gene>
    <name evidence="2" type="ORF">TWF718_000543</name>
</gene>
<feature type="compositionally biased region" description="Basic and acidic residues" evidence="1">
    <location>
        <begin position="12"/>
        <end position="25"/>
    </location>
</feature>
<feature type="compositionally biased region" description="Pro residues" evidence="1">
    <location>
        <begin position="150"/>
        <end position="162"/>
    </location>
</feature>
<evidence type="ECO:0000313" key="3">
    <source>
        <dbReference type="Proteomes" id="UP001313282"/>
    </source>
</evidence>
<name>A0AAN8N4G4_9PEZI</name>
<evidence type="ECO:0000256" key="1">
    <source>
        <dbReference type="SAM" id="MobiDB-lite"/>
    </source>
</evidence>
<feature type="region of interest" description="Disordered" evidence="1">
    <location>
        <begin position="92"/>
        <end position="114"/>
    </location>
</feature>
<sequence>MLAGLQEIHLKRIKAYDNEYEEPSRRKTPNTRSPLPIFSSPTRKIIVPRSPRSTSNTDISKPRPVAPDRSPLGLSGTTINVGGTFQEINVVPSSQSEYTSPPATSNYRTDYSSNSTYTLSTVGSIRTFSDPSSSSALPQLGTALVEPQSPSAPPSPQEPGPANPEDSRQVFDTVISSIFSGVDEQELPPAPASPKERIIVPMNPSFRAWDYSSFDLAPRQREAVRDAINAYEALADAVEASVPVTRQLEAAMFDRAAGTPDTRRSEHAITSLQRVSRRLTEICTRLKEKEEVLVKLRGYRLHGLDFALRVDQQSLVASKPGIITAKPYPTFKRIDIAKLPLLAPTSNAFREGFIR</sequence>
<comment type="caution">
    <text evidence="2">The sequence shown here is derived from an EMBL/GenBank/DDBJ whole genome shotgun (WGS) entry which is preliminary data.</text>
</comment>